<reference evidence="9" key="1">
    <citation type="journal article" date="2019" name="Int. J. Syst. Evol. Microbiol.">
        <title>The Global Catalogue of Microorganisms (GCM) 10K type strain sequencing project: providing services to taxonomists for standard genome sequencing and annotation.</title>
        <authorList>
            <consortium name="The Broad Institute Genomics Platform"/>
            <consortium name="The Broad Institute Genome Sequencing Center for Infectious Disease"/>
            <person name="Wu L."/>
            <person name="Ma J."/>
        </authorList>
    </citation>
    <scope>NUCLEOTIDE SEQUENCE [LARGE SCALE GENOMIC DNA]</scope>
    <source>
        <strain evidence="9">CECT 7956</strain>
    </source>
</reference>
<dbReference type="EMBL" id="JBHRYQ010000001">
    <property type="protein sequence ID" value="MFC3811154.1"/>
    <property type="molecule type" value="Genomic_DNA"/>
</dbReference>
<dbReference type="InterPro" id="IPR036421">
    <property type="entry name" value="Fe_dep_repressor_sf"/>
</dbReference>
<dbReference type="PROSITE" id="PS50944">
    <property type="entry name" value="HTH_DTXR"/>
    <property type="match status" value="1"/>
</dbReference>
<dbReference type="Gene3D" id="1.10.10.10">
    <property type="entry name" value="Winged helix-like DNA-binding domain superfamily/Winged helix DNA-binding domain"/>
    <property type="match status" value="1"/>
</dbReference>
<dbReference type="Pfam" id="PF01325">
    <property type="entry name" value="Fe_dep_repress"/>
    <property type="match status" value="1"/>
</dbReference>
<gene>
    <name evidence="8" type="ORF">ACFOOI_10850</name>
</gene>
<evidence type="ECO:0000259" key="7">
    <source>
        <dbReference type="PROSITE" id="PS50944"/>
    </source>
</evidence>
<comment type="similarity">
    <text evidence="1">Belongs to the DtxR/MntR family.</text>
</comment>
<evidence type="ECO:0000256" key="3">
    <source>
        <dbReference type="ARBA" id="ARBA00023015"/>
    </source>
</evidence>
<dbReference type="SMART" id="SM00529">
    <property type="entry name" value="HTH_DTXR"/>
    <property type="match status" value="1"/>
</dbReference>
<dbReference type="PANTHER" id="PTHR33238">
    <property type="entry name" value="IRON (METAL) DEPENDENT REPRESSOR, DTXR FAMILY"/>
    <property type="match status" value="1"/>
</dbReference>
<evidence type="ECO:0000313" key="9">
    <source>
        <dbReference type="Proteomes" id="UP001595616"/>
    </source>
</evidence>
<name>A0ABV7YVF0_9BACT</name>
<comment type="function">
    <text evidence="6">In the presence of manganese, represses expression of mntH and mntS. Up-regulates expression of mntP.</text>
</comment>
<dbReference type="InterPro" id="IPR036390">
    <property type="entry name" value="WH_DNA-bd_sf"/>
</dbReference>
<keyword evidence="3" id="KW-0805">Transcription regulation</keyword>
<dbReference type="InterPro" id="IPR050536">
    <property type="entry name" value="DtxR_MntR_Metal-Reg"/>
</dbReference>
<organism evidence="8 9">
    <name type="scientific">Lacihabitans lacunae</name>
    <dbReference type="NCBI Taxonomy" id="1028214"/>
    <lineage>
        <taxon>Bacteria</taxon>
        <taxon>Pseudomonadati</taxon>
        <taxon>Bacteroidota</taxon>
        <taxon>Cytophagia</taxon>
        <taxon>Cytophagales</taxon>
        <taxon>Leadbetterellaceae</taxon>
        <taxon>Lacihabitans</taxon>
    </lineage>
</organism>
<accession>A0ABV7YVF0</accession>
<dbReference type="InterPro" id="IPR001367">
    <property type="entry name" value="Fe_dep_repressor"/>
</dbReference>
<evidence type="ECO:0000256" key="5">
    <source>
        <dbReference type="ARBA" id="ARBA00023163"/>
    </source>
</evidence>
<dbReference type="InterPro" id="IPR036388">
    <property type="entry name" value="WH-like_DNA-bd_sf"/>
</dbReference>
<feature type="domain" description="HTH dtxR-type" evidence="7">
    <location>
        <begin position="1"/>
        <end position="63"/>
    </location>
</feature>
<evidence type="ECO:0000256" key="6">
    <source>
        <dbReference type="ARBA" id="ARBA00025185"/>
    </source>
</evidence>
<dbReference type="InterPro" id="IPR022689">
    <property type="entry name" value="Iron_dep_repressor"/>
</dbReference>
<dbReference type="InterPro" id="IPR038157">
    <property type="entry name" value="FeoA_core_dom"/>
</dbReference>
<dbReference type="Pfam" id="PF04023">
    <property type="entry name" value="FeoA"/>
    <property type="match status" value="1"/>
</dbReference>
<evidence type="ECO:0000256" key="4">
    <source>
        <dbReference type="ARBA" id="ARBA00023125"/>
    </source>
</evidence>
<dbReference type="PANTHER" id="PTHR33238:SF7">
    <property type="entry name" value="IRON-DEPENDENT TRANSCRIPTIONAL REGULATOR"/>
    <property type="match status" value="1"/>
</dbReference>
<proteinExistence type="inferred from homology"/>
<evidence type="ECO:0000256" key="1">
    <source>
        <dbReference type="ARBA" id="ARBA00007871"/>
    </source>
</evidence>
<protein>
    <recommendedName>
        <fullName evidence="2">Transcriptional regulator MntR</fullName>
    </recommendedName>
</protein>
<dbReference type="InterPro" id="IPR022687">
    <property type="entry name" value="HTH_DTXR"/>
</dbReference>
<evidence type="ECO:0000313" key="8">
    <source>
        <dbReference type="EMBL" id="MFC3811154.1"/>
    </source>
</evidence>
<comment type="caution">
    <text evidence="8">The sequence shown here is derived from an EMBL/GenBank/DDBJ whole genome shotgun (WGS) entry which is preliminary data.</text>
</comment>
<dbReference type="SUPFAM" id="SSF47979">
    <property type="entry name" value="Iron-dependent repressor protein, dimerization domain"/>
    <property type="match status" value="1"/>
</dbReference>
<dbReference type="Gene3D" id="2.30.30.90">
    <property type="match status" value="1"/>
</dbReference>
<sequence>MLSFTEENYLKTLYHLSFHNTEVSVHELSLSLDIKMPTVNSMVKKLAAKGLVAYEKYKPLSLTENGSKAAGLVIRKHRLTEIYLVEKMGFAWDQVHEIAEQVEHIKSPEFFDKIAEILNHPTVDPHGSPIPDKNGKLPELNYIKLSECSIAQKGVLASVGNSSDSFLKLLGSLDLKLGDSLEIVEVQDFDKSMKVTVNQKTTLNLSSLVCENLLIVKS</sequence>
<dbReference type="Proteomes" id="UP001595616">
    <property type="component" value="Unassembled WGS sequence"/>
</dbReference>
<dbReference type="SUPFAM" id="SSF46785">
    <property type="entry name" value="Winged helix' DNA-binding domain"/>
    <property type="match status" value="1"/>
</dbReference>
<keyword evidence="4" id="KW-0238">DNA-binding</keyword>
<dbReference type="Pfam" id="PF02742">
    <property type="entry name" value="Fe_dep_repr_C"/>
    <property type="match status" value="1"/>
</dbReference>
<dbReference type="RefSeq" id="WP_379837910.1">
    <property type="nucleotide sequence ID" value="NZ_JBHRYQ010000001.1"/>
</dbReference>
<evidence type="ECO:0000256" key="2">
    <source>
        <dbReference type="ARBA" id="ARBA00022386"/>
    </source>
</evidence>
<keyword evidence="9" id="KW-1185">Reference proteome</keyword>
<keyword evidence="5" id="KW-0804">Transcription</keyword>
<dbReference type="InterPro" id="IPR007167">
    <property type="entry name" value="Fe-transptr_FeoA-like"/>
</dbReference>
<dbReference type="Gene3D" id="1.10.60.10">
    <property type="entry name" value="Iron dependent repressor, metal binding and dimerisation domain"/>
    <property type="match status" value="1"/>
</dbReference>